<dbReference type="PANTHER" id="PTHR21022:SF19">
    <property type="entry name" value="PREPHENATE DEHYDRATASE-RELATED"/>
    <property type="match status" value="1"/>
</dbReference>
<keyword evidence="3" id="KW-0028">Amino-acid biosynthesis</keyword>
<dbReference type="GO" id="GO:0004664">
    <property type="term" value="F:prephenate dehydratase activity"/>
    <property type="evidence" value="ECO:0007669"/>
    <property type="project" value="UniProtKB-EC"/>
</dbReference>
<keyword evidence="12" id="KW-1185">Reference proteome</keyword>
<dbReference type="Gene3D" id="3.40.190.10">
    <property type="entry name" value="Periplasmic binding protein-like II"/>
    <property type="match status" value="2"/>
</dbReference>
<comment type="pathway">
    <text evidence="1">Amino-acid biosynthesis; L-phenylalanine biosynthesis; phenylpyruvate from prephenate: step 1/1.</text>
</comment>
<dbReference type="PROSITE" id="PS51671">
    <property type="entry name" value="ACT"/>
    <property type="match status" value="1"/>
</dbReference>
<evidence type="ECO:0000256" key="2">
    <source>
        <dbReference type="ARBA" id="ARBA00013147"/>
    </source>
</evidence>
<dbReference type="Proteomes" id="UP000593594">
    <property type="component" value="Chromosome"/>
</dbReference>
<evidence type="ECO:0000256" key="1">
    <source>
        <dbReference type="ARBA" id="ARBA00004741"/>
    </source>
</evidence>
<protein>
    <recommendedName>
        <fullName evidence="2">prephenate dehydratase</fullName>
        <ecNumber evidence="2">4.2.1.51</ecNumber>
    </recommendedName>
</protein>
<dbReference type="GO" id="GO:0005737">
    <property type="term" value="C:cytoplasm"/>
    <property type="evidence" value="ECO:0007669"/>
    <property type="project" value="TreeGrafter"/>
</dbReference>
<evidence type="ECO:0000256" key="7">
    <source>
        <dbReference type="ARBA" id="ARBA00047848"/>
    </source>
</evidence>
<organism evidence="11 12">
    <name type="scientific">Kaustia mangrovi</name>
    <dbReference type="NCBI Taxonomy" id="2593653"/>
    <lineage>
        <taxon>Bacteria</taxon>
        <taxon>Pseudomonadati</taxon>
        <taxon>Pseudomonadota</taxon>
        <taxon>Alphaproteobacteria</taxon>
        <taxon>Hyphomicrobiales</taxon>
        <taxon>Parvibaculaceae</taxon>
        <taxon>Kaustia</taxon>
    </lineage>
</organism>
<sequence>MTSETRRRIVFQGEQGANSHRACLEMFPDDEPVACETFEDAFSAIEEGEADLGMIPIENTVAGRVADIHYLMPNSSLYIVGEHFLRINHQLVAIPEAGLDTIRKVYSHPHALGQCRKVIRELGLKAIATADTAGAAREIAEAGDPSLAAISSRLAAEIHGLKVLRENIEDARHNTTRFIVLSREPDDAEPGEGPTVTTFIFRVRNVPAALYKAMGGFATNGVNMTKLESYVDQSFNVAEFYADIEGHPADRPVQLALEELAFFTSHLRVLGTYPASPWRERLRAGRAEARTGAE</sequence>
<dbReference type="GO" id="GO:0009094">
    <property type="term" value="P:L-phenylalanine biosynthetic process"/>
    <property type="evidence" value="ECO:0007669"/>
    <property type="project" value="UniProtKB-UniPathway"/>
</dbReference>
<keyword evidence="5" id="KW-0584">Phenylalanine biosynthesis</keyword>
<evidence type="ECO:0000259" key="9">
    <source>
        <dbReference type="PROSITE" id="PS51171"/>
    </source>
</evidence>
<dbReference type="UniPathway" id="UPA00121">
    <property type="reaction ID" value="UER00345"/>
</dbReference>
<evidence type="ECO:0000313" key="12">
    <source>
        <dbReference type="Proteomes" id="UP000593594"/>
    </source>
</evidence>
<dbReference type="SUPFAM" id="SSF53850">
    <property type="entry name" value="Periplasmic binding protein-like II"/>
    <property type="match status" value="1"/>
</dbReference>
<dbReference type="InterPro" id="IPR002912">
    <property type="entry name" value="ACT_dom"/>
</dbReference>
<keyword evidence="4" id="KW-0057">Aromatic amino acid biosynthesis</keyword>
<dbReference type="CDD" id="cd13631">
    <property type="entry name" value="PBP2_Ct-PDT_like"/>
    <property type="match status" value="1"/>
</dbReference>
<feature type="site" description="Essential for prephenate dehydratase activity" evidence="8">
    <location>
        <position position="176"/>
    </location>
</feature>
<reference evidence="11 12" key="1">
    <citation type="submission" date="2020-06" db="EMBL/GenBank/DDBJ databases">
        <title>Genome sequence of 2 isolates from Red Sea Mangroves.</title>
        <authorList>
            <person name="Sefrji F."/>
            <person name="Michoud G."/>
            <person name="Merlino G."/>
            <person name="Daffonchio D."/>
        </authorList>
    </citation>
    <scope>NUCLEOTIDE SEQUENCE [LARGE SCALE GENOMIC DNA]</scope>
    <source>
        <strain evidence="11 12">R1DC25</strain>
    </source>
</reference>
<evidence type="ECO:0000259" key="10">
    <source>
        <dbReference type="PROSITE" id="PS51671"/>
    </source>
</evidence>
<dbReference type="Pfam" id="PF00800">
    <property type="entry name" value="PDT"/>
    <property type="match status" value="1"/>
</dbReference>
<dbReference type="InterPro" id="IPR001086">
    <property type="entry name" value="Preph_deHydtase"/>
</dbReference>
<comment type="catalytic activity">
    <reaction evidence="7">
        <text>prephenate + H(+) = 3-phenylpyruvate + CO2 + H2O</text>
        <dbReference type="Rhea" id="RHEA:21648"/>
        <dbReference type="ChEBI" id="CHEBI:15377"/>
        <dbReference type="ChEBI" id="CHEBI:15378"/>
        <dbReference type="ChEBI" id="CHEBI:16526"/>
        <dbReference type="ChEBI" id="CHEBI:18005"/>
        <dbReference type="ChEBI" id="CHEBI:29934"/>
        <dbReference type="EC" id="4.2.1.51"/>
    </reaction>
</comment>
<dbReference type="InterPro" id="IPR008242">
    <property type="entry name" value="Chor_mutase/pphenate_deHydtase"/>
</dbReference>
<evidence type="ECO:0000256" key="8">
    <source>
        <dbReference type="PIRSR" id="PIRSR001500-2"/>
    </source>
</evidence>
<dbReference type="InterPro" id="IPR045865">
    <property type="entry name" value="ACT-like_dom_sf"/>
</dbReference>
<evidence type="ECO:0000256" key="6">
    <source>
        <dbReference type="ARBA" id="ARBA00023239"/>
    </source>
</evidence>
<dbReference type="AlphaFoldDB" id="A0A7S8C5T1"/>
<evidence type="ECO:0000256" key="4">
    <source>
        <dbReference type="ARBA" id="ARBA00023141"/>
    </source>
</evidence>
<dbReference type="SUPFAM" id="SSF55021">
    <property type="entry name" value="ACT-like"/>
    <property type="match status" value="1"/>
</dbReference>
<dbReference type="NCBIfam" id="NF008866">
    <property type="entry name" value="PRK11899.1"/>
    <property type="match status" value="1"/>
</dbReference>
<name>A0A7S8C5T1_9HYPH</name>
<evidence type="ECO:0000256" key="5">
    <source>
        <dbReference type="ARBA" id="ARBA00023222"/>
    </source>
</evidence>
<dbReference type="PANTHER" id="PTHR21022">
    <property type="entry name" value="PREPHENATE DEHYDRATASE P PROTEIN"/>
    <property type="match status" value="1"/>
</dbReference>
<dbReference type="KEGG" id="kmn:HW532_14830"/>
<evidence type="ECO:0000313" key="11">
    <source>
        <dbReference type="EMBL" id="QPC43851.1"/>
    </source>
</evidence>
<accession>A0A7S8C5T1</accession>
<dbReference type="PIRSF" id="PIRSF001500">
    <property type="entry name" value="Chor_mut_pdt_Ppr"/>
    <property type="match status" value="1"/>
</dbReference>
<dbReference type="CDD" id="cd04905">
    <property type="entry name" value="ACT_CM-PDT"/>
    <property type="match status" value="1"/>
</dbReference>
<proteinExistence type="predicted"/>
<feature type="domain" description="Prephenate dehydratase" evidence="9">
    <location>
        <begin position="8"/>
        <end position="183"/>
    </location>
</feature>
<dbReference type="Gene3D" id="3.30.70.260">
    <property type="match status" value="1"/>
</dbReference>
<dbReference type="EMBL" id="CP058214">
    <property type="protein sequence ID" value="QPC43851.1"/>
    <property type="molecule type" value="Genomic_DNA"/>
</dbReference>
<feature type="domain" description="ACT" evidence="10">
    <location>
        <begin position="198"/>
        <end position="274"/>
    </location>
</feature>
<evidence type="ECO:0000256" key="3">
    <source>
        <dbReference type="ARBA" id="ARBA00022605"/>
    </source>
</evidence>
<dbReference type="EC" id="4.2.1.51" evidence="2"/>
<gene>
    <name evidence="11" type="ORF">HW532_14830</name>
</gene>
<dbReference type="PROSITE" id="PS51171">
    <property type="entry name" value="PREPHENATE_DEHYDR_3"/>
    <property type="match status" value="1"/>
</dbReference>
<keyword evidence="6 11" id="KW-0456">Lyase</keyword>